<keyword evidence="1" id="KW-1133">Transmembrane helix</keyword>
<gene>
    <name evidence="2" type="ORF">ACFSJF_01450</name>
</gene>
<keyword evidence="1" id="KW-0812">Transmembrane</keyword>
<sequence length="102" mass="11876">MKEWKLIGIVLVESILSLALGLFIMKFALEPLYELQGIKIRGDIWVVWFAVAILLFSIYTLLFSSVVNYPMKKRLRSKKFWILFAISIVILLVPWVNGEIPY</sequence>
<feature type="transmembrane region" description="Helical" evidence="1">
    <location>
        <begin position="80"/>
        <end position="97"/>
    </location>
</feature>
<feature type="transmembrane region" description="Helical" evidence="1">
    <location>
        <begin position="7"/>
        <end position="25"/>
    </location>
</feature>
<keyword evidence="3" id="KW-1185">Reference proteome</keyword>
<evidence type="ECO:0000313" key="2">
    <source>
        <dbReference type="EMBL" id="MFD2042975.1"/>
    </source>
</evidence>
<dbReference type="EMBL" id="JBHUHQ010000002">
    <property type="protein sequence ID" value="MFD2042975.1"/>
    <property type="molecule type" value="Genomic_DNA"/>
</dbReference>
<protein>
    <submittedName>
        <fullName evidence="2">Uncharacterized protein</fullName>
    </submittedName>
</protein>
<proteinExistence type="predicted"/>
<organism evidence="2 3">
    <name type="scientific">Ornithinibacillus salinisoli</name>
    <dbReference type="NCBI Taxonomy" id="1848459"/>
    <lineage>
        <taxon>Bacteria</taxon>
        <taxon>Bacillati</taxon>
        <taxon>Bacillota</taxon>
        <taxon>Bacilli</taxon>
        <taxon>Bacillales</taxon>
        <taxon>Bacillaceae</taxon>
        <taxon>Ornithinibacillus</taxon>
    </lineage>
</organism>
<reference evidence="3" key="1">
    <citation type="journal article" date="2019" name="Int. J. Syst. Evol. Microbiol.">
        <title>The Global Catalogue of Microorganisms (GCM) 10K type strain sequencing project: providing services to taxonomists for standard genome sequencing and annotation.</title>
        <authorList>
            <consortium name="The Broad Institute Genomics Platform"/>
            <consortium name="The Broad Institute Genome Sequencing Center for Infectious Disease"/>
            <person name="Wu L."/>
            <person name="Ma J."/>
        </authorList>
    </citation>
    <scope>NUCLEOTIDE SEQUENCE [LARGE SCALE GENOMIC DNA]</scope>
    <source>
        <strain evidence="3">R28</strain>
    </source>
</reference>
<dbReference type="RefSeq" id="WP_377554728.1">
    <property type="nucleotide sequence ID" value="NZ_JBHUHQ010000002.1"/>
</dbReference>
<name>A0ABW4VYI6_9BACI</name>
<evidence type="ECO:0000313" key="3">
    <source>
        <dbReference type="Proteomes" id="UP001597383"/>
    </source>
</evidence>
<accession>A0ABW4VYI6</accession>
<keyword evidence="1" id="KW-0472">Membrane</keyword>
<evidence type="ECO:0000256" key="1">
    <source>
        <dbReference type="SAM" id="Phobius"/>
    </source>
</evidence>
<comment type="caution">
    <text evidence="2">The sequence shown here is derived from an EMBL/GenBank/DDBJ whole genome shotgun (WGS) entry which is preliminary data.</text>
</comment>
<dbReference type="Proteomes" id="UP001597383">
    <property type="component" value="Unassembled WGS sequence"/>
</dbReference>
<feature type="transmembrane region" description="Helical" evidence="1">
    <location>
        <begin position="45"/>
        <end position="68"/>
    </location>
</feature>